<comment type="similarity">
    <text evidence="1">Belongs to the GSP E family.</text>
</comment>
<dbReference type="GO" id="GO:0016887">
    <property type="term" value="F:ATP hydrolysis activity"/>
    <property type="evidence" value="ECO:0007669"/>
    <property type="project" value="InterPro"/>
</dbReference>
<dbReference type="Pfam" id="PF00437">
    <property type="entry name" value="T2SSE"/>
    <property type="match status" value="1"/>
</dbReference>
<accession>A0A9P1W0G2</accession>
<evidence type="ECO:0000313" key="3">
    <source>
        <dbReference type="EMBL" id="CRP80008.1"/>
    </source>
</evidence>
<evidence type="ECO:0000256" key="1">
    <source>
        <dbReference type="ARBA" id="ARBA00006611"/>
    </source>
</evidence>
<reference evidence="4" key="1">
    <citation type="submission" date="2015-06" db="EMBL/GenBank/DDBJ databases">
        <authorList>
            <person name="Radhakrishnan Rajesh"/>
            <person name="Underwood Anthony"/>
            <person name="Al-Shahib Ali"/>
        </authorList>
    </citation>
    <scope>NUCLEOTIDE SEQUENCE [LARGE SCALE GENOMIC DNA]</scope>
    <source>
        <strain evidence="4">P19_London_7_VIM_2_05_10</strain>
    </source>
</reference>
<dbReference type="InterPro" id="IPR001482">
    <property type="entry name" value="T2SS/T4SS_dom"/>
</dbReference>
<gene>
    <name evidence="3" type="primary">pilT_6</name>
    <name evidence="3" type="ORF">PAERUG_P19_London_7_VIM_2_05_10_05586</name>
</gene>
<dbReference type="SUPFAM" id="SSF52540">
    <property type="entry name" value="P-loop containing nucleoside triphosphate hydrolases"/>
    <property type="match status" value="1"/>
</dbReference>
<dbReference type="PANTHER" id="PTHR30486">
    <property type="entry name" value="TWITCHING MOTILITY PROTEIN PILT"/>
    <property type="match status" value="1"/>
</dbReference>
<comment type="caution">
    <text evidence="3">The sequence shown here is derived from an EMBL/GenBank/DDBJ whole genome shotgun (WGS) entry which is preliminary data.</text>
</comment>
<dbReference type="InterPro" id="IPR050921">
    <property type="entry name" value="T4SS_GSP_E_ATPase"/>
</dbReference>
<sequence>MEERSQREQFMRFVGPDALPVHMVEGLQQSELAKLSNNRRPIDFFEPRNGEEFDAPTSFRDKADLDQLLRYAARHNTNDIHLGDQVPVKARVSGTLYTLTERNLTQDELRSMMTSIYDGSGAAVTAVLGGGRIDTAYECPPTDNQDRSRWRVNMTLRYANGGNGFRVVMRQISSDPPPLEKIKMPADIVDAVMSLQRGLFLMTGPTGSGKSTSLSSLVAYRLSSPAHSDHIVTIESPIEFVYDRCPRPYSEVTQHEVPRMMKTFNDGVVNALREDPDLILLGEMRDRETMLSGIEASLTGHGLLSTLHTNSVVATVDRILKAFSPNERPAIQADLIDNLHMIVSQLLAKTVDGGRIALRERLSIDGAIKERLRRANNLAEQLRKEMQSSGRLMVEEARDAFKDGAITRETLDWYEQMDRMEREAA</sequence>
<name>A0A9P1W0G2_PSEAI</name>
<evidence type="ECO:0000313" key="4">
    <source>
        <dbReference type="Proteomes" id="UP000045039"/>
    </source>
</evidence>
<dbReference type="PROSITE" id="PS00662">
    <property type="entry name" value="T2SP_E"/>
    <property type="match status" value="1"/>
</dbReference>
<dbReference type="AlphaFoldDB" id="A0A9P1W0G2"/>
<dbReference type="PANTHER" id="PTHR30486:SF6">
    <property type="entry name" value="TYPE IV PILUS RETRACTATION ATPASE PILT"/>
    <property type="match status" value="1"/>
</dbReference>
<protein>
    <submittedName>
        <fullName evidence="3">Twitching mobility protein</fullName>
    </submittedName>
</protein>
<proteinExistence type="inferred from homology"/>
<feature type="domain" description="Bacterial type II secretion system protein E" evidence="2">
    <location>
        <begin position="272"/>
        <end position="286"/>
    </location>
</feature>
<dbReference type="Proteomes" id="UP000045039">
    <property type="component" value="Unassembled WGS sequence"/>
</dbReference>
<dbReference type="EMBL" id="CVVU01000245">
    <property type="protein sequence ID" value="CRP80008.1"/>
    <property type="molecule type" value="Genomic_DNA"/>
</dbReference>
<evidence type="ECO:0000259" key="2">
    <source>
        <dbReference type="PROSITE" id="PS00662"/>
    </source>
</evidence>
<dbReference type="Gene3D" id="3.40.50.300">
    <property type="entry name" value="P-loop containing nucleotide triphosphate hydrolases"/>
    <property type="match status" value="1"/>
</dbReference>
<dbReference type="Gene3D" id="3.30.450.90">
    <property type="match status" value="1"/>
</dbReference>
<organism evidence="3 4">
    <name type="scientific">Pseudomonas aeruginosa</name>
    <dbReference type="NCBI Taxonomy" id="287"/>
    <lineage>
        <taxon>Bacteria</taxon>
        <taxon>Pseudomonadati</taxon>
        <taxon>Pseudomonadota</taxon>
        <taxon>Gammaproteobacteria</taxon>
        <taxon>Pseudomonadales</taxon>
        <taxon>Pseudomonadaceae</taxon>
        <taxon>Pseudomonas</taxon>
    </lineage>
</organism>
<dbReference type="RefSeq" id="WP_050397073.1">
    <property type="nucleotide sequence ID" value="NZ_CAADND010000127.1"/>
</dbReference>
<dbReference type="InterPro" id="IPR027417">
    <property type="entry name" value="P-loop_NTPase"/>
</dbReference>